<evidence type="ECO:0000313" key="3">
    <source>
        <dbReference type="Proteomes" id="UP000664534"/>
    </source>
</evidence>
<gene>
    <name evidence="2" type="ORF">IMSHALPRED_010549</name>
</gene>
<proteinExistence type="predicted"/>
<organism evidence="2 3">
    <name type="scientific">Imshaugia aleurites</name>
    <dbReference type="NCBI Taxonomy" id="172621"/>
    <lineage>
        <taxon>Eukaryota</taxon>
        <taxon>Fungi</taxon>
        <taxon>Dikarya</taxon>
        <taxon>Ascomycota</taxon>
        <taxon>Pezizomycotina</taxon>
        <taxon>Lecanoromycetes</taxon>
        <taxon>OSLEUM clade</taxon>
        <taxon>Lecanoromycetidae</taxon>
        <taxon>Lecanorales</taxon>
        <taxon>Lecanorineae</taxon>
        <taxon>Parmeliaceae</taxon>
        <taxon>Imshaugia</taxon>
    </lineage>
</organism>
<feature type="compositionally biased region" description="Low complexity" evidence="1">
    <location>
        <begin position="32"/>
        <end position="42"/>
    </location>
</feature>
<reference evidence="2" key="1">
    <citation type="submission" date="2021-03" db="EMBL/GenBank/DDBJ databases">
        <authorList>
            <person name="Tagirdzhanova G."/>
        </authorList>
    </citation>
    <scope>NUCLEOTIDE SEQUENCE</scope>
</reference>
<feature type="compositionally biased region" description="Polar residues" evidence="1">
    <location>
        <begin position="1"/>
        <end position="10"/>
    </location>
</feature>
<comment type="caution">
    <text evidence="2">The sequence shown here is derived from an EMBL/GenBank/DDBJ whole genome shotgun (WGS) entry which is preliminary data.</text>
</comment>
<evidence type="ECO:0000256" key="1">
    <source>
        <dbReference type="SAM" id="MobiDB-lite"/>
    </source>
</evidence>
<feature type="region of interest" description="Disordered" evidence="1">
    <location>
        <begin position="217"/>
        <end position="243"/>
    </location>
</feature>
<sequence>MSRRSTTQPPRSLLRRETAFHDSSTSHRPDSLHPSSLSTHPLDAPPRSDPHSSHPNHAATTSNHFGPRTRRRADDSDSDASLSPRSSVPTAELNPSANEDRARAGGHPMAPEPRRARGAGSADAGPHCSAPCDPSPAARNSRSSRFASLGQGNDSNADLAHDESTRRQSGRRGAVDLTAGGTGLRGRRAGASASGEGAVVGDHSAFDASGEGYGGDGYGGKGGEGGGKELLRWGGVEGWGRMG</sequence>
<evidence type="ECO:0000313" key="2">
    <source>
        <dbReference type="EMBL" id="CAF9911695.1"/>
    </source>
</evidence>
<feature type="compositionally biased region" description="Low complexity" evidence="1">
    <location>
        <begin position="135"/>
        <end position="148"/>
    </location>
</feature>
<feature type="compositionally biased region" description="Low complexity" evidence="1">
    <location>
        <begin position="189"/>
        <end position="201"/>
    </location>
</feature>
<dbReference type="EMBL" id="CAJPDT010000009">
    <property type="protein sequence ID" value="CAF9911695.1"/>
    <property type="molecule type" value="Genomic_DNA"/>
</dbReference>
<keyword evidence="3" id="KW-1185">Reference proteome</keyword>
<dbReference type="AlphaFoldDB" id="A0A8H3I8T6"/>
<dbReference type="Proteomes" id="UP000664534">
    <property type="component" value="Unassembled WGS sequence"/>
</dbReference>
<feature type="region of interest" description="Disordered" evidence="1">
    <location>
        <begin position="1"/>
        <end position="203"/>
    </location>
</feature>
<name>A0A8H3I8T6_9LECA</name>
<feature type="compositionally biased region" description="Polar residues" evidence="1">
    <location>
        <begin position="53"/>
        <end position="64"/>
    </location>
</feature>
<accession>A0A8H3I8T6</accession>
<feature type="compositionally biased region" description="Basic and acidic residues" evidence="1">
    <location>
        <begin position="14"/>
        <end position="31"/>
    </location>
</feature>
<protein>
    <submittedName>
        <fullName evidence="2">Uncharacterized protein</fullName>
    </submittedName>
</protein>